<evidence type="ECO:0000313" key="1">
    <source>
        <dbReference type="EMBL" id="RYQ36618.1"/>
    </source>
</evidence>
<accession>A0A4Q5ASR2</accession>
<dbReference type="Proteomes" id="UP000292382">
    <property type="component" value="Unassembled WGS sequence"/>
</dbReference>
<dbReference type="EMBL" id="RYUW01000012">
    <property type="protein sequence ID" value="RYQ36618.1"/>
    <property type="molecule type" value="Genomic_DNA"/>
</dbReference>
<organism evidence="1 2">
    <name type="scientific">Bifidobacterium pseudolongum subsp. globosum</name>
    <dbReference type="NCBI Taxonomy" id="1690"/>
    <lineage>
        <taxon>Bacteria</taxon>
        <taxon>Bacillati</taxon>
        <taxon>Actinomycetota</taxon>
        <taxon>Actinomycetes</taxon>
        <taxon>Bifidobacteriales</taxon>
        <taxon>Bifidobacteriaceae</taxon>
        <taxon>Bifidobacterium</taxon>
    </lineage>
</organism>
<name>A0A4Q5ASR2_9BIFI</name>
<gene>
    <name evidence="1" type="ORF">PG2003B_1117</name>
</gene>
<reference evidence="1 2" key="1">
    <citation type="submission" date="2018-12" db="EMBL/GenBank/DDBJ databases">
        <title>Unveiling genomic diversity among members of the Bifidobacterium pseudolongum species, a widely distributed gut commensal of the animal kingdom.</title>
        <authorList>
            <person name="Lugli G.A."/>
            <person name="Duranti S."/>
            <person name="Albert K."/>
            <person name="Mancabelli L."/>
            <person name="Napoli S."/>
            <person name="Viappiani A."/>
            <person name="Anzalone R."/>
            <person name="Longhi G."/>
            <person name="Milani C."/>
            <person name="Turroni F."/>
            <person name="Alessandri G."/>
            <person name="Sela D.A."/>
            <person name="Van Sinderen D."/>
            <person name="Ventura M."/>
        </authorList>
    </citation>
    <scope>NUCLEOTIDE SEQUENCE [LARGE SCALE GENOMIC DNA]</scope>
    <source>
        <strain evidence="1 2">2003B</strain>
    </source>
</reference>
<protein>
    <submittedName>
        <fullName evidence="1">Uncharacterized protein</fullName>
    </submittedName>
</protein>
<dbReference type="AlphaFoldDB" id="A0A4Q5ASR2"/>
<proteinExistence type="predicted"/>
<evidence type="ECO:0000313" key="2">
    <source>
        <dbReference type="Proteomes" id="UP000292382"/>
    </source>
</evidence>
<comment type="caution">
    <text evidence="1">The sequence shown here is derived from an EMBL/GenBank/DDBJ whole genome shotgun (WGS) entry which is preliminary data.</text>
</comment>
<sequence length="160" mass="17863">MSAIMNIAQDPICWFKRNIANGVSARKIVAGQSTGKWHYDPASDSSGWVAVIPNAHTLQVGEILYAHLDSANPRRFIEAQQTSADRMKLVWYRIDAGAVQCAWSITQERMPHNITLTVGPLNLLHAAAYKKDDWDKVYALYESGILTLPWISGQLLPDTQ</sequence>
<dbReference type="RefSeq" id="WP_129966910.1">
    <property type="nucleotide sequence ID" value="NZ_RYUW01000012.1"/>
</dbReference>